<evidence type="ECO:0000256" key="4">
    <source>
        <dbReference type="ARBA" id="ARBA00018198"/>
    </source>
</evidence>
<comment type="pathway">
    <text evidence="1 11">Amino-acid biosynthesis; L-leucine biosynthesis; L-leucine from 3-methyl-2-oxobutanoate: step 1/4.</text>
</comment>
<name>A0A1J5G5R4_9BACT</name>
<evidence type="ECO:0000256" key="7">
    <source>
        <dbReference type="ARBA" id="ARBA00022679"/>
    </source>
</evidence>
<evidence type="ECO:0000256" key="11">
    <source>
        <dbReference type="HAMAP-Rule" id="MF_01025"/>
    </source>
</evidence>
<reference evidence="13 14" key="1">
    <citation type="journal article" date="2016" name="Environ. Microbiol.">
        <title>Genomic resolution of a cold subsurface aquifer community provides metabolic insights for novel microbes adapted to high CO concentrations.</title>
        <authorList>
            <person name="Probst A.J."/>
            <person name="Castelle C.J."/>
            <person name="Singh A."/>
            <person name="Brown C.T."/>
            <person name="Anantharaman K."/>
            <person name="Sharon I."/>
            <person name="Hug L.A."/>
            <person name="Burstein D."/>
            <person name="Emerson J.B."/>
            <person name="Thomas B.C."/>
            <person name="Banfield J.F."/>
        </authorList>
    </citation>
    <scope>NUCLEOTIDE SEQUENCE [LARGE SCALE GENOMIC DNA]</scope>
    <source>
        <strain evidence="13">CG2_30_33_13</strain>
    </source>
</reference>
<comment type="subunit">
    <text evidence="11">Homodimer.</text>
</comment>
<dbReference type="EMBL" id="MNYY01000129">
    <property type="protein sequence ID" value="OIP67993.1"/>
    <property type="molecule type" value="Genomic_DNA"/>
</dbReference>
<feature type="region of interest" description="Regulatory domain" evidence="11">
    <location>
        <begin position="392"/>
        <end position="509"/>
    </location>
</feature>
<dbReference type="Gene3D" id="3.30.160.270">
    <property type="match status" value="1"/>
</dbReference>
<proteinExistence type="inferred from homology"/>
<dbReference type="STRING" id="1805029.AUK42_06595"/>
<keyword evidence="7 11" id="KW-0808">Transferase</keyword>
<dbReference type="Proteomes" id="UP000182763">
    <property type="component" value="Unassembled WGS sequence"/>
</dbReference>
<dbReference type="InterPro" id="IPR054691">
    <property type="entry name" value="LeuA/HCS_post-cat"/>
</dbReference>
<organism evidence="13 14">
    <name type="scientific">Candidatus Infernicultor aquiphilus</name>
    <dbReference type="NCBI Taxonomy" id="1805029"/>
    <lineage>
        <taxon>Bacteria</taxon>
        <taxon>Pseudomonadati</taxon>
        <taxon>Atribacterota</taxon>
        <taxon>Candidatus Phoenicimicrobiia</taxon>
        <taxon>Candidatus Pheonicimicrobiales</taxon>
        <taxon>Candidatus Phoenicimicrobiaceae</taxon>
        <taxon>Candidatus Infernicultor</taxon>
    </lineage>
</organism>
<dbReference type="InterPro" id="IPR036230">
    <property type="entry name" value="LeuA_allosteric_dom_sf"/>
</dbReference>
<keyword evidence="9 11" id="KW-0464">Manganese</keyword>
<dbReference type="NCBIfam" id="NF002087">
    <property type="entry name" value="PRK00915.1-4"/>
    <property type="match status" value="1"/>
</dbReference>
<dbReference type="InterPro" id="IPR000891">
    <property type="entry name" value="PYR_CT"/>
</dbReference>
<evidence type="ECO:0000256" key="6">
    <source>
        <dbReference type="ARBA" id="ARBA00022605"/>
    </source>
</evidence>
<evidence type="ECO:0000256" key="10">
    <source>
        <dbReference type="ARBA" id="ARBA00023304"/>
    </source>
</evidence>
<evidence type="ECO:0000256" key="2">
    <source>
        <dbReference type="ARBA" id="ARBA00009396"/>
    </source>
</evidence>
<dbReference type="SUPFAM" id="SSF110921">
    <property type="entry name" value="2-isopropylmalate synthase LeuA, allosteric (dimerisation) domain"/>
    <property type="match status" value="1"/>
</dbReference>
<dbReference type="PROSITE" id="PS00816">
    <property type="entry name" value="AIPM_HOMOCIT_SYNTH_2"/>
    <property type="match status" value="1"/>
</dbReference>
<comment type="caution">
    <text evidence="13">The sequence shown here is derived from an EMBL/GenBank/DDBJ whole genome shotgun (WGS) entry which is preliminary data.</text>
</comment>
<evidence type="ECO:0000259" key="12">
    <source>
        <dbReference type="PROSITE" id="PS50991"/>
    </source>
</evidence>
<dbReference type="UniPathway" id="UPA00048">
    <property type="reaction ID" value="UER00070"/>
</dbReference>
<evidence type="ECO:0000256" key="9">
    <source>
        <dbReference type="ARBA" id="ARBA00023211"/>
    </source>
</evidence>
<dbReference type="InterPro" id="IPR050073">
    <property type="entry name" value="2-IPM_HCS-like"/>
</dbReference>
<sequence length="509" mass="56371">MENKVIIFDTTLRDGEQCPGASLNTYEKLEVAKQLEKLNVDIMEAGFPIASPGDFEGVKLIAQTIKGCTIAGLARAVKKDIEQVWEAVKYSERPRIHTFIATSSIHMQYKLQLSPEQVLEQAVEAVKYARKLCSEVEFSAEDASRSDKEFLYRIFEEVIKAGATIINVPDTVGYAQPEEFGRLIKDIRKNVPNIEKAVISVHCHNDLGLAVANSLEAIRSGATQVECTVNGIGERAGNASLEEIVMALQTRKDIYNKWTQINSTQICPSSKLVSKLTSFVIQPNKAVVGKNAFAHEAGIHQAGILKERTTYEIMTPQSVGLESNSLVLGKHSGRNALKKRLEEMGHTLDQEKLNEVFEKFKELADKKKEIFIEDLEAIVSEEIIGKIPETFKLEYFHLNTGNRTLPTATVRLLFNNEPLEDAACGDGPVDASFKAIDRITKLKIKLTDYNVRALTGGKDAQGEASVKISDEKGNIFTGRSISTDTLEASIRAYLKAVNRLIFHLSLATN</sequence>
<feature type="binding site" evidence="11">
    <location>
        <position position="14"/>
    </location>
    <ligand>
        <name>Mn(2+)</name>
        <dbReference type="ChEBI" id="CHEBI:29035"/>
    </ligand>
</feature>
<comment type="similarity">
    <text evidence="2 11">Belongs to the alpha-IPM synthase/homocitrate synthase family. LeuA type 1 subfamily.</text>
</comment>
<dbReference type="GO" id="GO:0003852">
    <property type="term" value="F:2-isopropylmalate synthase activity"/>
    <property type="evidence" value="ECO:0007669"/>
    <property type="project" value="UniProtKB-UniRule"/>
</dbReference>
<dbReference type="InterPro" id="IPR002034">
    <property type="entry name" value="AIPM/Hcit_synth_CS"/>
</dbReference>
<dbReference type="Gene3D" id="1.10.238.260">
    <property type="match status" value="1"/>
</dbReference>
<evidence type="ECO:0000313" key="14">
    <source>
        <dbReference type="Proteomes" id="UP000182763"/>
    </source>
</evidence>
<keyword evidence="10 11" id="KW-0100">Branched-chain amino acid biosynthesis</keyword>
<dbReference type="Gene3D" id="3.20.20.70">
    <property type="entry name" value="Aldolase class I"/>
    <property type="match status" value="1"/>
</dbReference>
<keyword evidence="5 11" id="KW-0432">Leucine biosynthesis</keyword>
<dbReference type="FunFam" id="3.30.160.270:FF:000003">
    <property type="entry name" value="2-isopropylmalate synthase"/>
    <property type="match status" value="1"/>
</dbReference>
<accession>A0A1J5G5R4</accession>
<dbReference type="GO" id="GO:0003985">
    <property type="term" value="F:acetyl-CoA C-acetyltransferase activity"/>
    <property type="evidence" value="ECO:0007669"/>
    <property type="project" value="UniProtKB-UniRule"/>
</dbReference>
<dbReference type="Pfam" id="PF00682">
    <property type="entry name" value="HMGL-like"/>
    <property type="match status" value="1"/>
</dbReference>
<keyword evidence="8 11" id="KW-0479">Metal-binding</keyword>
<dbReference type="PROSITE" id="PS50991">
    <property type="entry name" value="PYR_CT"/>
    <property type="match status" value="1"/>
</dbReference>
<dbReference type="Pfam" id="PF08502">
    <property type="entry name" value="LeuA_dimer"/>
    <property type="match status" value="1"/>
</dbReference>
<protein>
    <recommendedName>
        <fullName evidence="4 11">2-isopropylmalate synthase</fullName>
        <ecNumber evidence="3 11">2.3.3.13</ecNumber>
    </recommendedName>
    <alternativeName>
        <fullName evidence="11">Alpha-IPM synthase</fullName>
    </alternativeName>
    <alternativeName>
        <fullName evidence="11">Alpha-isopropylmalate synthase</fullName>
    </alternativeName>
</protein>
<dbReference type="SUPFAM" id="SSF51569">
    <property type="entry name" value="Aldolase"/>
    <property type="match status" value="1"/>
</dbReference>
<feature type="binding site" evidence="11">
    <location>
        <position position="202"/>
    </location>
    <ligand>
        <name>Mn(2+)</name>
        <dbReference type="ChEBI" id="CHEBI:29035"/>
    </ligand>
</feature>
<dbReference type="PANTHER" id="PTHR10277:SF9">
    <property type="entry name" value="2-ISOPROPYLMALATE SYNTHASE 1, CHLOROPLASTIC-RELATED"/>
    <property type="match status" value="1"/>
</dbReference>
<feature type="binding site" evidence="11">
    <location>
        <position position="204"/>
    </location>
    <ligand>
        <name>Mn(2+)</name>
        <dbReference type="ChEBI" id="CHEBI:29035"/>
    </ligand>
</feature>
<dbReference type="FunFam" id="3.20.20.70:FF:000010">
    <property type="entry name" value="2-isopropylmalate synthase"/>
    <property type="match status" value="1"/>
</dbReference>
<comment type="cofactor">
    <cofactor evidence="11">
        <name>Mn(2+)</name>
        <dbReference type="ChEBI" id="CHEBI:29035"/>
    </cofactor>
</comment>
<evidence type="ECO:0000256" key="5">
    <source>
        <dbReference type="ARBA" id="ARBA00022430"/>
    </source>
</evidence>
<comment type="function">
    <text evidence="11">Catalyzes the condensation of the acetyl group of acetyl-CoA with 3-methyl-2-oxobutanoate (2-ketoisovalerate) to form 3-carboxy-3-hydroxy-4-methylpentanoate (2-isopropylmalate).</text>
</comment>
<evidence type="ECO:0000256" key="1">
    <source>
        <dbReference type="ARBA" id="ARBA00004689"/>
    </source>
</evidence>
<dbReference type="Pfam" id="PF22617">
    <property type="entry name" value="HCS_D2"/>
    <property type="match status" value="1"/>
</dbReference>
<keyword evidence="11" id="KW-0963">Cytoplasm</keyword>
<dbReference type="FunFam" id="1.10.238.260:FF:000001">
    <property type="entry name" value="2-isopropylmalate synthase"/>
    <property type="match status" value="1"/>
</dbReference>
<evidence type="ECO:0000313" key="13">
    <source>
        <dbReference type="EMBL" id="OIP67993.1"/>
    </source>
</evidence>
<dbReference type="NCBIfam" id="NF002086">
    <property type="entry name" value="PRK00915.1-3"/>
    <property type="match status" value="1"/>
</dbReference>
<dbReference type="PANTHER" id="PTHR10277">
    <property type="entry name" value="HOMOCITRATE SYNTHASE-RELATED"/>
    <property type="match status" value="1"/>
</dbReference>
<dbReference type="HAMAP" id="MF_01025">
    <property type="entry name" value="LeuA_type1"/>
    <property type="match status" value="1"/>
</dbReference>
<comment type="catalytic activity">
    <reaction evidence="11">
        <text>3-methyl-2-oxobutanoate + acetyl-CoA + H2O = (2S)-2-isopropylmalate + CoA + H(+)</text>
        <dbReference type="Rhea" id="RHEA:21524"/>
        <dbReference type="ChEBI" id="CHEBI:1178"/>
        <dbReference type="ChEBI" id="CHEBI:11851"/>
        <dbReference type="ChEBI" id="CHEBI:15377"/>
        <dbReference type="ChEBI" id="CHEBI:15378"/>
        <dbReference type="ChEBI" id="CHEBI:57287"/>
        <dbReference type="ChEBI" id="CHEBI:57288"/>
        <dbReference type="EC" id="2.3.3.13"/>
    </reaction>
</comment>
<gene>
    <name evidence="11" type="primary">leuA</name>
    <name evidence="13" type="ORF">AUK42_06595</name>
</gene>
<dbReference type="NCBIfam" id="NF002085">
    <property type="entry name" value="PRK00915.1-2"/>
    <property type="match status" value="1"/>
</dbReference>
<dbReference type="CDD" id="cd07940">
    <property type="entry name" value="DRE_TIM_IPMS"/>
    <property type="match status" value="1"/>
</dbReference>
<dbReference type="PROSITE" id="PS00815">
    <property type="entry name" value="AIPM_HOMOCIT_SYNTH_1"/>
    <property type="match status" value="1"/>
</dbReference>
<dbReference type="InterPro" id="IPR005671">
    <property type="entry name" value="LeuA_bact_synth"/>
</dbReference>
<evidence type="ECO:0000256" key="3">
    <source>
        <dbReference type="ARBA" id="ARBA00012973"/>
    </source>
</evidence>
<dbReference type="InterPro" id="IPR013709">
    <property type="entry name" value="2-isopropylmalate_synth_dimer"/>
</dbReference>
<dbReference type="InterPro" id="IPR013785">
    <property type="entry name" value="Aldolase_TIM"/>
</dbReference>
<dbReference type="GO" id="GO:0009098">
    <property type="term" value="P:L-leucine biosynthetic process"/>
    <property type="evidence" value="ECO:0007669"/>
    <property type="project" value="UniProtKB-UniRule"/>
</dbReference>
<dbReference type="EC" id="2.3.3.13" evidence="3 11"/>
<evidence type="ECO:0000256" key="8">
    <source>
        <dbReference type="ARBA" id="ARBA00022723"/>
    </source>
</evidence>
<dbReference type="GO" id="GO:0030145">
    <property type="term" value="F:manganese ion binding"/>
    <property type="evidence" value="ECO:0007669"/>
    <property type="project" value="UniProtKB-UniRule"/>
</dbReference>
<dbReference type="NCBIfam" id="TIGR00973">
    <property type="entry name" value="leuA_bact"/>
    <property type="match status" value="1"/>
</dbReference>
<feature type="binding site" evidence="11">
    <location>
        <position position="238"/>
    </location>
    <ligand>
        <name>Mn(2+)</name>
        <dbReference type="ChEBI" id="CHEBI:29035"/>
    </ligand>
</feature>
<dbReference type="SMART" id="SM00917">
    <property type="entry name" value="LeuA_dimer"/>
    <property type="match status" value="1"/>
</dbReference>
<feature type="domain" description="Pyruvate carboxyltransferase" evidence="12">
    <location>
        <begin position="5"/>
        <end position="267"/>
    </location>
</feature>
<dbReference type="AlphaFoldDB" id="A0A1J5G5R4"/>
<keyword evidence="6 11" id="KW-0028">Amino-acid biosynthesis</keyword>
<dbReference type="GO" id="GO:0005737">
    <property type="term" value="C:cytoplasm"/>
    <property type="evidence" value="ECO:0007669"/>
    <property type="project" value="UniProtKB-UniRule"/>
</dbReference>